<dbReference type="PANTHER" id="PTHR45339:SF1">
    <property type="entry name" value="HYBRID SIGNAL TRANSDUCTION HISTIDINE KINASE J"/>
    <property type="match status" value="1"/>
</dbReference>
<evidence type="ECO:0000256" key="1">
    <source>
        <dbReference type="ARBA" id="ARBA00000085"/>
    </source>
</evidence>
<keyword evidence="9 21" id="KW-0418">Kinase</keyword>
<dbReference type="EC" id="2.7.13.3" evidence="3"/>
<dbReference type="InterPro" id="IPR036890">
    <property type="entry name" value="HATPase_C_sf"/>
</dbReference>
<gene>
    <name evidence="21" type="ordered locus">Alvin_2166</name>
</gene>
<dbReference type="PANTHER" id="PTHR45339">
    <property type="entry name" value="HYBRID SIGNAL TRANSDUCTION HISTIDINE KINASE J"/>
    <property type="match status" value="1"/>
</dbReference>
<dbReference type="InterPro" id="IPR005467">
    <property type="entry name" value="His_kinase_dom"/>
</dbReference>
<dbReference type="PROSITE" id="PS50112">
    <property type="entry name" value="PAS"/>
    <property type="match status" value="2"/>
</dbReference>
<dbReference type="Gene3D" id="1.20.120.160">
    <property type="entry name" value="HPT domain"/>
    <property type="match status" value="1"/>
</dbReference>
<comment type="catalytic activity">
    <reaction evidence="1">
        <text>ATP + protein L-histidine = ADP + protein N-phospho-L-histidine.</text>
        <dbReference type="EC" id="2.7.13.3"/>
    </reaction>
</comment>
<dbReference type="RefSeq" id="WP_012971359.1">
    <property type="nucleotide sequence ID" value="NC_013851.1"/>
</dbReference>
<evidence type="ECO:0000259" key="17">
    <source>
        <dbReference type="PROSITE" id="PS50110"/>
    </source>
</evidence>
<dbReference type="OrthoDB" id="9806130at2"/>
<dbReference type="Pfam" id="PF08447">
    <property type="entry name" value="PAS_3"/>
    <property type="match status" value="1"/>
</dbReference>
<keyword evidence="13" id="KW-0472">Membrane</keyword>
<dbReference type="PROSITE" id="PS50894">
    <property type="entry name" value="HPT"/>
    <property type="match status" value="1"/>
</dbReference>
<dbReference type="InterPro" id="IPR036097">
    <property type="entry name" value="HisK_dim/P_sf"/>
</dbReference>
<dbReference type="FunFam" id="1.10.287.130:FF:000003">
    <property type="entry name" value="Histidine kinase"/>
    <property type="match status" value="1"/>
</dbReference>
<dbReference type="KEGG" id="alv:Alvin_2166"/>
<dbReference type="Pfam" id="PF13426">
    <property type="entry name" value="PAS_9"/>
    <property type="match status" value="1"/>
</dbReference>
<evidence type="ECO:0000313" key="22">
    <source>
        <dbReference type="Proteomes" id="UP000001441"/>
    </source>
</evidence>
<keyword evidence="10" id="KW-0067">ATP-binding</keyword>
<feature type="domain" description="HPt" evidence="20">
    <location>
        <begin position="1073"/>
        <end position="1169"/>
    </location>
</feature>
<dbReference type="CDD" id="cd16922">
    <property type="entry name" value="HATPase_EvgS-ArcB-TorS-like"/>
    <property type="match status" value="1"/>
</dbReference>
<dbReference type="CDD" id="cd00082">
    <property type="entry name" value="HisKA"/>
    <property type="match status" value="1"/>
</dbReference>
<dbReference type="eggNOG" id="COG2205">
    <property type="taxonomic scope" value="Bacteria"/>
</dbReference>
<evidence type="ECO:0000256" key="5">
    <source>
        <dbReference type="ARBA" id="ARBA00022553"/>
    </source>
</evidence>
<evidence type="ECO:0000259" key="20">
    <source>
        <dbReference type="PROSITE" id="PS50894"/>
    </source>
</evidence>
<dbReference type="GO" id="GO:0005886">
    <property type="term" value="C:plasma membrane"/>
    <property type="evidence" value="ECO:0007669"/>
    <property type="project" value="UniProtKB-SubCell"/>
</dbReference>
<keyword evidence="8" id="KW-0547">Nucleotide-binding</keyword>
<evidence type="ECO:0000259" key="19">
    <source>
        <dbReference type="PROSITE" id="PS50113"/>
    </source>
</evidence>
<dbReference type="InterPro" id="IPR011006">
    <property type="entry name" value="CheY-like_superfamily"/>
</dbReference>
<dbReference type="HOGENOM" id="CLU_003248_0_0_6"/>
<dbReference type="CDD" id="cd17546">
    <property type="entry name" value="REC_hyHK_CKI1_RcsC-like"/>
    <property type="match status" value="1"/>
</dbReference>
<keyword evidence="5 15" id="KW-0597">Phosphoprotein</keyword>
<dbReference type="InterPro" id="IPR001610">
    <property type="entry name" value="PAC"/>
</dbReference>
<evidence type="ECO:0000259" key="16">
    <source>
        <dbReference type="PROSITE" id="PS50109"/>
    </source>
</evidence>
<dbReference type="InterPro" id="IPR013656">
    <property type="entry name" value="PAS_4"/>
</dbReference>
<evidence type="ECO:0000256" key="15">
    <source>
        <dbReference type="PROSITE-ProRule" id="PRU00169"/>
    </source>
</evidence>
<dbReference type="CDD" id="cd00130">
    <property type="entry name" value="PAS"/>
    <property type="match status" value="3"/>
</dbReference>
<sequence length="1253" mass="140513">MFFPKLRSIAATEAARQDVEFRTLFEVYPDATILIDPADGSTLEFNQVSCAQLGYTSEEFARLRISDYEVQESAEDVAAHIRRVLTQGRDEFETQHRHKDGRVIDVSVAVSCLDLGERPVLLAVVRDISRRKQDERQAHQAEERLQLATEAAKLGIWDYDIQQDRLIWDERMFQLYGLEPREFGYRFVDWSTLVLPESLQRVKADFQALVESGRPFDVKFQIRRPSDGEIRTLRGLARVTHDDQGRAIRVVGVNEDITEFQAVQREILDREQRLQQLAEQSRTVTWEVDAQGRYTYLSPVAELVWGYTPDEIVGRRYFYDLHPEPGREAFREAIFQAIAQQLKFQGHVNPIIRKDGRVIWVSTNAIPVTDDRGLLLGYRGSDVDITEAKYAKEALEAEKERFRGIFEKTGSAVAVYQPTDDSQDFIFTDYNPAAERIDRTTRQAVIGRCLTECFPAAIEMGLVDMLRRVNLTGQTQYMPSAYYQDDRLQAWRENTIFKLSSGEVVAVYNDLTEIKRAQEAAERASRAKSQFLANMSHEIRTPMNAVIGLSDLLLETPLDAKQRDYLGKIRESSRLLLGIINDILDYSKIEAGKLDLSLQPFSLDDLLDQMRTLFGNEADARDIELIFDLAVSSLHRVEGDALRLRQVLINLLSNAVKFTEQGQVVLSIRQLDAGTASARLRFEVRDTGIGIAPEQQTRLFKPFSQADSSTTRRYGGTGLGLVISQKLVEKMGGTLVLESTPGAGSRFYFDLTLPVSSDQTRPSSPGDVPRGGRVLIVDDQADARTVLRGLLDSHGFEVEEADSGRAAIQAVQAAERAGRSFRFILMDWRIPGELDGLQTLRELHALRRLGVLKGESIPALIVSAYNQQDVADHAEYYSAFLSKPVTANVLLEAMRQAVSEQRATERRPVSGVRRIPCFSERTLLLVEDNALNREVATAILDKTRIRIILANNGQEAVDQVGRTSIDLVLMDLQMPVMDGFEATRRIRARYPELPIIALSAAVMDADREQARLAGANDHVAKPIESQTVFEMLEKWLIPDGYQTPALLDAEPPSVSDPTAVIDTERALRVFDGDQALYQRSLQLFKEQLETQFDPLFGPLDSIEKGARRRLLHTLKGLAATVGAQTLSAATARLEPFTRRDETIPESELHSFGQALRAVRDRLVALDAALAAPTWTEPADTAEAIAPSLSELLRCLSAGELVEEALLARVMEFIRAQGHGSAADELRRLVDSFEHDRATAMLRSLAEQAGVEPV</sequence>
<dbReference type="SUPFAM" id="SSF47384">
    <property type="entry name" value="Homodimeric domain of signal transducing histidine kinase"/>
    <property type="match status" value="1"/>
</dbReference>
<dbReference type="Proteomes" id="UP000001441">
    <property type="component" value="Chromosome"/>
</dbReference>
<dbReference type="SUPFAM" id="SSF52172">
    <property type="entry name" value="CheY-like"/>
    <property type="match status" value="2"/>
</dbReference>
<dbReference type="InterPro" id="IPR013655">
    <property type="entry name" value="PAS_fold_3"/>
</dbReference>
<feature type="domain" description="Response regulatory" evidence="17">
    <location>
        <begin position="922"/>
        <end position="1036"/>
    </location>
</feature>
<dbReference type="eggNOG" id="COG0784">
    <property type="taxonomic scope" value="Bacteria"/>
</dbReference>
<dbReference type="SMART" id="SM00091">
    <property type="entry name" value="PAS"/>
    <property type="match status" value="4"/>
</dbReference>
<dbReference type="Gene3D" id="1.10.287.130">
    <property type="match status" value="1"/>
</dbReference>
<feature type="domain" description="Histidine kinase" evidence="16">
    <location>
        <begin position="534"/>
        <end position="755"/>
    </location>
</feature>
<evidence type="ECO:0000256" key="12">
    <source>
        <dbReference type="ARBA" id="ARBA00023012"/>
    </source>
</evidence>
<dbReference type="NCBIfam" id="TIGR00229">
    <property type="entry name" value="sensory_box"/>
    <property type="match status" value="3"/>
</dbReference>
<dbReference type="Pfam" id="PF01627">
    <property type="entry name" value="Hpt"/>
    <property type="match status" value="1"/>
</dbReference>
<evidence type="ECO:0000256" key="11">
    <source>
        <dbReference type="ARBA" id="ARBA00022989"/>
    </source>
</evidence>
<evidence type="ECO:0000313" key="21">
    <source>
        <dbReference type="EMBL" id="ADC63087.1"/>
    </source>
</evidence>
<dbReference type="SMART" id="SM00387">
    <property type="entry name" value="HATPase_c"/>
    <property type="match status" value="1"/>
</dbReference>
<dbReference type="InterPro" id="IPR008207">
    <property type="entry name" value="Sig_transdc_His_kin_Hpt_dom"/>
</dbReference>
<dbReference type="InterPro" id="IPR001789">
    <property type="entry name" value="Sig_transdc_resp-reg_receiver"/>
</dbReference>
<feature type="modified residue" description="4-aspartylphosphate" evidence="15">
    <location>
        <position position="971"/>
    </location>
</feature>
<dbReference type="EMBL" id="CP001896">
    <property type="protein sequence ID" value="ADC63087.1"/>
    <property type="molecule type" value="Genomic_DNA"/>
</dbReference>
<dbReference type="Pfam" id="PF02518">
    <property type="entry name" value="HATPase_c"/>
    <property type="match status" value="1"/>
</dbReference>
<name>D3RVS4_ALLVD</name>
<dbReference type="eggNOG" id="COG2202">
    <property type="taxonomic scope" value="Bacteria"/>
</dbReference>
<organism evidence="21 22">
    <name type="scientific">Allochromatium vinosum (strain ATCC 17899 / DSM 180 / NBRC 103801 / NCIMB 10441 / D)</name>
    <name type="common">Chromatium vinosum</name>
    <dbReference type="NCBI Taxonomy" id="572477"/>
    <lineage>
        <taxon>Bacteria</taxon>
        <taxon>Pseudomonadati</taxon>
        <taxon>Pseudomonadota</taxon>
        <taxon>Gammaproteobacteria</taxon>
        <taxon>Chromatiales</taxon>
        <taxon>Chromatiaceae</taxon>
        <taxon>Allochromatium</taxon>
    </lineage>
</organism>
<dbReference type="InterPro" id="IPR000700">
    <property type="entry name" value="PAS-assoc_C"/>
</dbReference>
<dbReference type="Pfam" id="PF00512">
    <property type="entry name" value="HisKA"/>
    <property type="match status" value="1"/>
</dbReference>
<evidence type="ECO:0000256" key="10">
    <source>
        <dbReference type="ARBA" id="ARBA00022840"/>
    </source>
</evidence>
<evidence type="ECO:0000256" key="9">
    <source>
        <dbReference type="ARBA" id="ARBA00022777"/>
    </source>
</evidence>
<protein>
    <recommendedName>
        <fullName evidence="3">histidine kinase</fullName>
        <ecNumber evidence="3">2.7.13.3</ecNumber>
    </recommendedName>
</protein>
<evidence type="ECO:0000256" key="4">
    <source>
        <dbReference type="ARBA" id="ARBA00022475"/>
    </source>
</evidence>
<dbReference type="PROSITE" id="PS50113">
    <property type="entry name" value="PAC"/>
    <property type="match status" value="2"/>
</dbReference>
<evidence type="ECO:0000259" key="18">
    <source>
        <dbReference type="PROSITE" id="PS50112"/>
    </source>
</evidence>
<feature type="modified residue" description="4-aspartylphosphate" evidence="15">
    <location>
        <position position="827"/>
    </location>
</feature>
<keyword evidence="4" id="KW-1003">Cell membrane</keyword>
<dbReference type="GO" id="GO:0000155">
    <property type="term" value="F:phosphorelay sensor kinase activity"/>
    <property type="evidence" value="ECO:0007669"/>
    <property type="project" value="InterPro"/>
</dbReference>
<dbReference type="SUPFAM" id="SSF55874">
    <property type="entry name" value="ATPase domain of HSP90 chaperone/DNA topoisomerase II/histidine kinase"/>
    <property type="match status" value="1"/>
</dbReference>
<feature type="domain" description="PAS" evidence="18">
    <location>
        <begin position="141"/>
        <end position="213"/>
    </location>
</feature>
<evidence type="ECO:0000256" key="13">
    <source>
        <dbReference type="ARBA" id="ARBA00023136"/>
    </source>
</evidence>
<evidence type="ECO:0000256" key="8">
    <source>
        <dbReference type="ARBA" id="ARBA00022741"/>
    </source>
</evidence>
<evidence type="ECO:0000256" key="14">
    <source>
        <dbReference type="PROSITE-ProRule" id="PRU00110"/>
    </source>
</evidence>
<proteinExistence type="predicted"/>
<keyword evidence="7" id="KW-0812">Transmembrane</keyword>
<dbReference type="CDD" id="cd00156">
    <property type="entry name" value="REC"/>
    <property type="match status" value="1"/>
</dbReference>
<dbReference type="GO" id="GO:0005524">
    <property type="term" value="F:ATP binding"/>
    <property type="evidence" value="ECO:0007669"/>
    <property type="project" value="UniProtKB-KW"/>
</dbReference>
<dbReference type="PROSITE" id="PS50109">
    <property type="entry name" value="HIS_KIN"/>
    <property type="match status" value="1"/>
</dbReference>
<dbReference type="Gene3D" id="3.40.50.2300">
    <property type="match status" value="2"/>
</dbReference>
<dbReference type="InterPro" id="IPR035965">
    <property type="entry name" value="PAS-like_dom_sf"/>
</dbReference>
<dbReference type="InterPro" id="IPR003594">
    <property type="entry name" value="HATPase_dom"/>
</dbReference>
<dbReference type="Gene3D" id="3.30.565.10">
    <property type="entry name" value="Histidine kinase-like ATPase, C-terminal domain"/>
    <property type="match status" value="1"/>
</dbReference>
<dbReference type="FunFam" id="3.30.565.10:FF:000010">
    <property type="entry name" value="Sensor histidine kinase RcsC"/>
    <property type="match status" value="1"/>
</dbReference>
<evidence type="ECO:0000256" key="7">
    <source>
        <dbReference type="ARBA" id="ARBA00022692"/>
    </source>
</evidence>
<dbReference type="PROSITE" id="PS50110">
    <property type="entry name" value="RESPONSE_REGULATORY"/>
    <property type="match status" value="2"/>
</dbReference>
<feature type="domain" description="Response regulatory" evidence="17">
    <location>
        <begin position="773"/>
        <end position="898"/>
    </location>
</feature>
<evidence type="ECO:0000256" key="3">
    <source>
        <dbReference type="ARBA" id="ARBA00012438"/>
    </source>
</evidence>
<keyword evidence="6" id="KW-0808">Transferase</keyword>
<dbReference type="Pfam" id="PF00072">
    <property type="entry name" value="Response_reg"/>
    <property type="match status" value="2"/>
</dbReference>
<feature type="domain" description="PAC" evidence="19">
    <location>
        <begin position="216"/>
        <end position="269"/>
    </location>
</feature>
<keyword evidence="12" id="KW-0902">Two-component regulatory system</keyword>
<dbReference type="AlphaFoldDB" id="D3RVS4"/>
<keyword evidence="11" id="KW-1133">Transmembrane helix</keyword>
<dbReference type="SMART" id="SM00388">
    <property type="entry name" value="HisKA"/>
    <property type="match status" value="1"/>
</dbReference>
<dbReference type="InterPro" id="IPR004358">
    <property type="entry name" value="Sig_transdc_His_kin-like_C"/>
</dbReference>
<dbReference type="InterPro" id="IPR003661">
    <property type="entry name" value="HisK_dim/P_dom"/>
</dbReference>
<dbReference type="Pfam" id="PF08448">
    <property type="entry name" value="PAS_4"/>
    <property type="match status" value="1"/>
</dbReference>
<dbReference type="SMART" id="SM00086">
    <property type="entry name" value="PAC"/>
    <property type="match status" value="3"/>
</dbReference>
<dbReference type="SUPFAM" id="SSF55785">
    <property type="entry name" value="PYP-like sensor domain (PAS domain)"/>
    <property type="match status" value="4"/>
</dbReference>
<dbReference type="PRINTS" id="PR00344">
    <property type="entry name" value="BCTRLSENSOR"/>
</dbReference>
<dbReference type="Gene3D" id="2.10.70.100">
    <property type="match status" value="1"/>
</dbReference>
<keyword evidence="22" id="KW-1185">Reference proteome</keyword>
<dbReference type="SUPFAM" id="SSF47226">
    <property type="entry name" value="Histidine-containing phosphotransfer domain, HPT domain"/>
    <property type="match status" value="1"/>
</dbReference>
<dbReference type="SMART" id="SM00448">
    <property type="entry name" value="REC"/>
    <property type="match status" value="2"/>
</dbReference>
<dbReference type="STRING" id="572477.Alvin_2166"/>
<feature type="domain" description="PAS" evidence="18">
    <location>
        <begin position="270"/>
        <end position="341"/>
    </location>
</feature>
<dbReference type="eggNOG" id="COG2198">
    <property type="taxonomic scope" value="Bacteria"/>
</dbReference>
<reference evidence="21 22" key="1">
    <citation type="journal article" date="2011" name="Stand. Genomic Sci.">
        <title>Complete genome sequence of Allochromatium vinosum DSM 180(T).</title>
        <authorList>
            <person name="Weissgerber T."/>
            <person name="Zigann R."/>
            <person name="Bruce D."/>
            <person name="Chang Y.J."/>
            <person name="Detter J.C."/>
            <person name="Han C."/>
            <person name="Hauser L."/>
            <person name="Jeffries C.D."/>
            <person name="Land M."/>
            <person name="Munk A.C."/>
            <person name="Tapia R."/>
            <person name="Dahl C."/>
        </authorList>
    </citation>
    <scope>NUCLEOTIDE SEQUENCE [LARGE SCALE GENOMIC DNA]</scope>
    <source>
        <strain evidence="22">ATCC 17899 / DSM 180 / NBRC 103801 / NCIMB 10441 / D</strain>
    </source>
</reference>
<dbReference type="Gene3D" id="3.30.450.20">
    <property type="entry name" value="PAS domain"/>
    <property type="match status" value="4"/>
</dbReference>
<feature type="modified residue" description="Phosphohistidine" evidence="14">
    <location>
        <position position="1112"/>
    </location>
</feature>
<evidence type="ECO:0000256" key="6">
    <source>
        <dbReference type="ARBA" id="ARBA00022679"/>
    </source>
</evidence>
<comment type="subcellular location">
    <subcellularLocation>
        <location evidence="2">Cell membrane</location>
        <topology evidence="2">Multi-pass membrane protein</topology>
    </subcellularLocation>
</comment>
<evidence type="ECO:0000256" key="2">
    <source>
        <dbReference type="ARBA" id="ARBA00004651"/>
    </source>
</evidence>
<accession>D3RVS4</accession>
<dbReference type="InterPro" id="IPR000014">
    <property type="entry name" value="PAS"/>
</dbReference>
<feature type="domain" description="PAC" evidence="19">
    <location>
        <begin position="345"/>
        <end position="397"/>
    </location>
</feature>
<dbReference type="InterPro" id="IPR036641">
    <property type="entry name" value="HPT_dom_sf"/>
</dbReference>